<accession>A0ABV2XET8</accession>
<dbReference type="InterPro" id="IPR036291">
    <property type="entry name" value="NAD(P)-bd_dom_sf"/>
</dbReference>
<dbReference type="EMBL" id="JBEYBR010000057">
    <property type="protein sequence ID" value="MEU2124402.1"/>
    <property type="molecule type" value="Genomic_DNA"/>
</dbReference>
<comment type="caution">
    <text evidence="1">The sequence shown here is derived from an EMBL/GenBank/DDBJ whole genome shotgun (WGS) entry which is preliminary data.</text>
</comment>
<dbReference type="PANTHER" id="PTHR43162">
    <property type="match status" value="1"/>
</dbReference>
<keyword evidence="2" id="KW-1185">Reference proteome</keyword>
<dbReference type="Proteomes" id="UP001550535">
    <property type="component" value="Unassembled WGS sequence"/>
</dbReference>
<dbReference type="Gene3D" id="3.40.50.720">
    <property type="entry name" value="NAD(P)-binding Rossmann-like Domain"/>
    <property type="match status" value="1"/>
</dbReference>
<proteinExistence type="predicted"/>
<sequence>GERALPNGHVPEPFVQADDVADVAVAALTSDRHDGESYELTGPRSVTFGEAVAEIAAATGRPIAFVPISRTAFVAALTESAVPADLVSLLDYLFGAVLDGRNAEPADGVHRALGRSPKDFADFVMETAITGIWNAPAARNV</sequence>
<organism evidence="1 2">
    <name type="scientific">Nocardia niwae</name>
    <dbReference type="NCBI Taxonomy" id="626084"/>
    <lineage>
        <taxon>Bacteria</taxon>
        <taxon>Bacillati</taxon>
        <taxon>Actinomycetota</taxon>
        <taxon>Actinomycetes</taxon>
        <taxon>Mycobacteriales</taxon>
        <taxon>Nocardiaceae</taxon>
        <taxon>Nocardia</taxon>
    </lineage>
</organism>
<gene>
    <name evidence="1" type="ORF">ABZ507_21550</name>
</gene>
<dbReference type="SUPFAM" id="SSF51735">
    <property type="entry name" value="NAD(P)-binding Rossmann-fold domains"/>
    <property type="match status" value="1"/>
</dbReference>
<reference evidence="1 2" key="1">
    <citation type="submission" date="2024-06" db="EMBL/GenBank/DDBJ databases">
        <title>The Natural Products Discovery Center: Release of the First 8490 Sequenced Strains for Exploring Actinobacteria Biosynthetic Diversity.</title>
        <authorList>
            <person name="Kalkreuter E."/>
            <person name="Kautsar S.A."/>
            <person name="Yang D."/>
            <person name="Bader C.D."/>
            <person name="Teijaro C.N."/>
            <person name="Fluegel L."/>
            <person name="Davis C.M."/>
            <person name="Simpson J.R."/>
            <person name="Lauterbach L."/>
            <person name="Steele A.D."/>
            <person name="Gui C."/>
            <person name="Meng S."/>
            <person name="Li G."/>
            <person name="Viehrig K."/>
            <person name="Ye F."/>
            <person name="Su P."/>
            <person name="Kiefer A.F."/>
            <person name="Nichols A."/>
            <person name="Cepeda A.J."/>
            <person name="Yan W."/>
            <person name="Fan B."/>
            <person name="Jiang Y."/>
            <person name="Adhikari A."/>
            <person name="Zheng C.-J."/>
            <person name="Schuster L."/>
            <person name="Cowan T.M."/>
            <person name="Smanski M.J."/>
            <person name="Chevrette M.G."/>
            <person name="De Carvalho L.P.S."/>
            <person name="Shen B."/>
        </authorList>
    </citation>
    <scope>NUCLEOTIDE SEQUENCE [LARGE SCALE GENOMIC DNA]</scope>
    <source>
        <strain evidence="1 2">NPDC019434</strain>
    </source>
</reference>
<dbReference type="InterPro" id="IPR051604">
    <property type="entry name" value="Ergot_Alk_Oxidoreductase"/>
</dbReference>
<dbReference type="Gene3D" id="3.90.25.10">
    <property type="entry name" value="UDP-galactose 4-epimerase, domain 1"/>
    <property type="match status" value="1"/>
</dbReference>
<feature type="non-terminal residue" evidence="1">
    <location>
        <position position="1"/>
    </location>
</feature>
<protein>
    <submittedName>
        <fullName evidence="1">NmrA family transcriptional regulator</fullName>
    </submittedName>
</protein>
<name>A0ABV2XET8_9NOCA</name>
<dbReference type="PANTHER" id="PTHR43162:SF1">
    <property type="entry name" value="PRESTALK A DIFFERENTIATION PROTEIN A"/>
    <property type="match status" value="1"/>
</dbReference>
<evidence type="ECO:0000313" key="2">
    <source>
        <dbReference type="Proteomes" id="UP001550535"/>
    </source>
</evidence>
<evidence type="ECO:0000313" key="1">
    <source>
        <dbReference type="EMBL" id="MEU2124402.1"/>
    </source>
</evidence>